<dbReference type="RefSeq" id="WP_003963709.1">
    <property type="nucleotide sequence ID" value="NZ_CM000914.1"/>
</dbReference>
<proteinExistence type="predicted"/>
<geneLocation type="plasmid" evidence="2 3">
    <name>pSCL4</name>
</geneLocation>
<evidence type="ECO:0008006" key="4">
    <source>
        <dbReference type="Google" id="ProtNLM"/>
    </source>
</evidence>
<dbReference type="InterPro" id="IPR011024">
    <property type="entry name" value="G_crystallin-like"/>
</dbReference>
<name>D5SLY5_STRCL</name>
<evidence type="ECO:0000313" key="2">
    <source>
        <dbReference type="EMBL" id="EFG04928.2"/>
    </source>
</evidence>
<keyword evidence="3" id="KW-1185">Reference proteome</keyword>
<keyword evidence="2" id="KW-0614">Plasmid</keyword>
<dbReference type="OrthoDB" id="4260523at2"/>
<keyword evidence="1" id="KW-0732">Signal</keyword>
<organism evidence="2 3">
    <name type="scientific">Streptomyces clavuligerus</name>
    <dbReference type="NCBI Taxonomy" id="1901"/>
    <lineage>
        <taxon>Bacteria</taxon>
        <taxon>Bacillati</taxon>
        <taxon>Actinomycetota</taxon>
        <taxon>Actinomycetes</taxon>
        <taxon>Kitasatosporales</taxon>
        <taxon>Streptomycetaceae</taxon>
        <taxon>Streptomyces</taxon>
    </lineage>
</organism>
<evidence type="ECO:0000313" key="3">
    <source>
        <dbReference type="Proteomes" id="UP000002357"/>
    </source>
</evidence>
<protein>
    <recommendedName>
        <fullName evidence="4">Chitinase</fullName>
    </recommendedName>
</protein>
<dbReference type="GeneID" id="93734505"/>
<evidence type="ECO:0000256" key="1">
    <source>
        <dbReference type="SAM" id="SignalP"/>
    </source>
</evidence>
<dbReference type="AlphaFoldDB" id="D5SLY5"/>
<dbReference type="SUPFAM" id="SSF49695">
    <property type="entry name" value="gamma-Crystallin-like"/>
    <property type="match status" value="1"/>
</dbReference>
<accession>D5SLY5</accession>
<sequence length="145" mass="15857">MLKRLRSATLIASAICTSLLFGTTGTAQAADTPLITRFGSGDFLAATAWEHSNYGGAYLQFFSDINGCSPTTPSHKYDQLPQGWNDKISSMRIPGSLCGGYAFDHIKRYGPMTRVDGNIPAMPAGWNDRVSSLEVLYAWWWPTAT</sequence>
<reference evidence="2 3" key="1">
    <citation type="journal article" date="2010" name="Genome Biol. Evol.">
        <title>The sequence of a 1.8-mb bacterial linear plasmid reveals a rich evolutionary reservoir of secondary metabolic pathways.</title>
        <authorList>
            <person name="Medema M.H."/>
            <person name="Trefzer A."/>
            <person name="Kovalchuk A."/>
            <person name="van den Berg M."/>
            <person name="Mueller U."/>
            <person name="Heijne W."/>
            <person name="Wu L."/>
            <person name="Alam M.T."/>
            <person name="Ronning C.M."/>
            <person name="Nierman W.C."/>
            <person name="Bovenberg R.A.L."/>
            <person name="Breitling R."/>
            <person name="Takano E."/>
        </authorList>
    </citation>
    <scope>NUCLEOTIDE SEQUENCE [LARGE SCALE GENOMIC DNA]</scope>
    <source>
        <strain evidence="2">ATCC 27064</strain>
        <plasmid evidence="2 3">pSCL4</plasmid>
    </source>
</reference>
<feature type="signal peptide" evidence="1">
    <location>
        <begin position="1"/>
        <end position="29"/>
    </location>
</feature>
<dbReference type="EMBL" id="CM000914">
    <property type="protein sequence ID" value="EFG04928.2"/>
    <property type="molecule type" value="Genomic_DNA"/>
</dbReference>
<dbReference type="Gene3D" id="2.60.20.10">
    <property type="entry name" value="Crystallins"/>
    <property type="match status" value="1"/>
</dbReference>
<gene>
    <name evidence="2" type="ORF">SCLAV_p1446</name>
</gene>
<feature type="chain" id="PRO_5003076450" description="Chitinase" evidence="1">
    <location>
        <begin position="30"/>
        <end position="145"/>
    </location>
</feature>
<dbReference type="Proteomes" id="UP000002357">
    <property type="component" value="Plasmid pSCL4"/>
</dbReference>